<gene>
    <name evidence="4" type="primary">ENTPD2</name>
</gene>
<dbReference type="KEGG" id="bbis:104986485"/>
<evidence type="ECO:0000313" key="3">
    <source>
        <dbReference type="Proteomes" id="UP000515208"/>
    </source>
</evidence>
<dbReference type="GO" id="GO:0045134">
    <property type="term" value="F:UDP phosphatase activity"/>
    <property type="evidence" value="ECO:0007669"/>
    <property type="project" value="TreeGrafter"/>
</dbReference>
<reference evidence="4" key="1">
    <citation type="submission" date="2025-08" db="UniProtKB">
        <authorList>
            <consortium name="RefSeq"/>
        </authorList>
    </citation>
    <scope>IDENTIFICATION</scope>
    <source>
        <tissue evidence="4">Blood</tissue>
    </source>
</reference>
<dbReference type="GO" id="GO:0017111">
    <property type="term" value="F:ribonucleoside triphosphate phosphatase activity"/>
    <property type="evidence" value="ECO:0007669"/>
    <property type="project" value="TreeGrafter"/>
</dbReference>
<keyword evidence="2" id="KW-0378">Hydrolase</keyword>
<name>A0A6P3HA24_BISBB</name>
<dbReference type="CTD" id="954"/>
<dbReference type="AlphaFoldDB" id="A0A6P3HA24"/>
<dbReference type="PANTHER" id="PTHR11782:SF33">
    <property type="entry name" value="ECTONUCLEOSIDE TRIPHOSPHATE DIPHOSPHOHYDROLASE 2"/>
    <property type="match status" value="1"/>
</dbReference>
<sequence>MLWDVYESPCTAAQRPQAFNRSARVSLAGSSDPALCRSLVSQLFNSSSCHFSRCSFNGVFQPPVAGKFIAFSAFFYTMDFLRTVMGLPVATLQQLEGAVVTLCNQTWSEVRPAPTPPGLCRARCSPAPRGPCRCSLALNLTGTAPLPSRDMIDSPLGLSVAPQALLSSDWGQCPRP</sequence>
<evidence type="ECO:0000256" key="1">
    <source>
        <dbReference type="ARBA" id="ARBA00009283"/>
    </source>
</evidence>
<dbReference type="GO" id="GO:0004382">
    <property type="term" value="F:GDP phosphatase activity"/>
    <property type="evidence" value="ECO:0007669"/>
    <property type="project" value="TreeGrafter"/>
</dbReference>
<proteinExistence type="inferred from homology"/>
<evidence type="ECO:0000256" key="2">
    <source>
        <dbReference type="ARBA" id="ARBA00022801"/>
    </source>
</evidence>
<dbReference type="PANTHER" id="PTHR11782">
    <property type="entry name" value="ADENOSINE/GUANOSINE DIPHOSPHATASE"/>
    <property type="match status" value="1"/>
</dbReference>
<dbReference type="GO" id="GO:0009134">
    <property type="term" value="P:nucleoside diphosphate catabolic process"/>
    <property type="evidence" value="ECO:0007669"/>
    <property type="project" value="TreeGrafter"/>
</dbReference>
<dbReference type="Gene3D" id="3.30.420.150">
    <property type="entry name" value="Exopolyphosphatase. Domain 2"/>
    <property type="match status" value="1"/>
</dbReference>
<keyword evidence="3" id="KW-1185">Reference proteome</keyword>
<dbReference type="GeneID" id="104986485"/>
<protein>
    <submittedName>
        <fullName evidence="4">Ectonucleoside triphosphate diphosphohydrolase 2</fullName>
    </submittedName>
</protein>
<dbReference type="Pfam" id="PF01150">
    <property type="entry name" value="GDA1_CD39"/>
    <property type="match status" value="1"/>
</dbReference>
<dbReference type="RefSeq" id="XP_010835390.1">
    <property type="nucleotide sequence ID" value="XM_010837088.1"/>
</dbReference>
<dbReference type="InterPro" id="IPR000407">
    <property type="entry name" value="GDA1_CD39_NTPase"/>
</dbReference>
<comment type="similarity">
    <text evidence="1">Belongs to the GDA1/CD39 NTPase family.</text>
</comment>
<dbReference type="Proteomes" id="UP000515208">
    <property type="component" value="Unplaced"/>
</dbReference>
<dbReference type="GO" id="GO:0005886">
    <property type="term" value="C:plasma membrane"/>
    <property type="evidence" value="ECO:0007669"/>
    <property type="project" value="TreeGrafter"/>
</dbReference>
<evidence type="ECO:0000313" key="4">
    <source>
        <dbReference type="RefSeq" id="XP_010835390.1"/>
    </source>
</evidence>
<organism evidence="3 4">
    <name type="scientific">Bison bison bison</name>
    <name type="common">North American plains bison</name>
    <dbReference type="NCBI Taxonomy" id="43346"/>
    <lineage>
        <taxon>Eukaryota</taxon>
        <taxon>Metazoa</taxon>
        <taxon>Chordata</taxon>
        <taxon>Craniata</taxon>
        <taxon>Vertebrata</taxon>
        <taxon>Euteleostomi</taxon>
        <taxon>Mammalia</taxon>
        <taxon>Eutheria</taxon>
        <taxon>Laurasiatheria</taxon>
        <taxon>Artiodactyla</taxon>
        <taxon>Ruminantia</taxon>
        <taxon>Pecora</taxon>
        <taxon>Bovidae</taxon>
        <taxon>Bovinae</taxon>
        <taxon>Bison</taxon>
    </lineage>
</organism>
<accession>A0A6P3HA24</accession>